<proteinExistence type="predicted"/>
<dbReference type="GO" id="GO:0016787">
    <property type="term" value="F:hydrolase activity"/>
    <property type="evidence" value="ECO:0007669"/>
    <property type="project" value="InterPro"/>
</dbReference>
<evidence type="ECO:0000313" key="2">
    <source>
        <dbReference type="EMBL" id="RXR07261.1"/>
    </source>
</evidence>
<feature type="domain" description="Calcineurin-like phosphoesterase" evidence="1">
    <location>
        <begin position="127"/>
        <end position="349"/>
    </location>
</feature>
<keyword evidence="3" id="KW-1185">Reference proteome</keyword>
<evidence type="ECO:0000259" key="1">
    <source>
        <dbReference type="Pfam" id="PF00149"/>
    </source>
</evidence>
<dbReference type="OrthoDB" id="7550081at2"/>
<dbReference type="AlphaFoldDB" id="A0A4Q1JX72"/>
<accession>A0A4Q1JX72</accession>
<organism evidence="2 3">
    <name type="scientific">Pseudoxanthomonas composti</name>
    <dbReference type="NCBI Taxonomy" id="2137479"/>
    <lineage>
        <taxon>Bacteria</taxon>
        <taxon>Pseudomonadati</taxon>
        <taxon>Pseudomonadota</taxon>
        <taxon>Gammaproteobacteria</taxon>
        <taxon>Lysobacterales</taxon>
        <taxon>Lysobacteraceae</taxon>
        <taxon>Pseudoxanthomonas</taxon>
    </lineage>
</organism>
<dbReference type="EMBL" id="SAWZ01000002">
    <property type="protein sequence ID" value="RXR07261.1"/>
    <property type="molecule type" value="Genomic_DNA"/>
</dbReference>
<comment type="caution">
    <text evidence="2">The sequence shown here is derived from an EMBL/GenBank/DDBJ whole genome shotgun (WGS) entry which is preliminary data.</text>
</comment>
<dbReference type="PANTHER" id="PTHR46546">
    <property type="entry name" value="SHEWANELLA-LIKE PROTEIN PHOSPHATASE 1"/>
    <property type="match status" value="1"/>
</dbReference>
<gene>
    <name evidence="2" type="ORF">EPA99_04910</name>
</gene>
<dbReference type="Proteomes" id="UP000289784">
    <property type="component" value="Unassembled WGS sequence"/>
</dbReference>
<evidence type="ECO:0000313" key="3">
    <source>
        <dbReference type="Proteomes" id="UP000289784"/>
    </source>
</evidence>
<dbReference type="Pfam" id="PF00149">
    <property type="entry name" value="Metallophos"/>
    <property type="match status" value="1"/>
</dbReference>
<dbReference type="InterPro" id="IPR029052">
    <property type="entry name" value="Metallo-depent_PP-like"/>
</dbReference>
<dbReference type="SUPFAM" id="SSF56300">
    <property type="entry name" value="Metallo-dependent phosphatases"/>
    <property type="match status" value="1"/>
</dbReference>
<sequence length="432" mass="47383">MRRLFKLALISTLFIPLTVIVLLSLAKVGATDSGAHARLRIPVGKQSASFQIYSGTGEHVIMPGFLDGPVVRSRNAGGWSATWYCENQRNASVGQGRVLSINCAGRSHRFNLQQPPVFDADAPMPATVAVISDLEGNLRFLNAALSKLGVTDAGGDWQFANNHLVVLGDSVDRGREAFAVLWRLHGLALQAHAAGGAVHVVLGNHEQYVLRGNYSRTHPDHRYAVRQMGGFERAFSEETIIGAWLRAQPVALRLGRTLFVHGGVSPEVAANVPDVDSLNGAMRNFWGSHAGSAARSKAFDAVLSHQGVTQYRGYFEAMDGMYPQATQADLEAVVRHFDVDRIVVGHTLVERIQRSYNGRVIAVDVNDDEARREVLVFHNGTPKIVDLGIPRALETKALARERPFNPLSMDDLRLLGEMVQAYRDLDRVPKPY</sequence>
<protein>
    <recommendedName>
        <fullName evidence="1">Calcineurin-like phosphoesterase domain-containing protein</fullName>
    </recommendedName>
</protein>
<reference evidence="2 3" key="1">
    <citation type="submission" date="2019-01" db="EMBL/GenBank/DDBJ databases">
        <title>Pseudoxanthomonas composti sp. nov., isolated from compost.</title>
        <authorList>
            <person name="Yang G."/>
        </authorList>
    </citation>
    <scope>NUCLEOTIDE SEQUENCE [LARGE SCALE GENOMIC DNA]</scope>
    <source>
        <strain evidence="2 3">GSS15</strain>
    </source>
</reference>
<dbReference type="InterPro" id="IPR004843">
    <property type="entry name" value="Calcineurin-like_PHP"/>
</dbReference>
<dbReference type="PANTHER" id="PTHR46546:SF4">
    <property type="entry name" value="SHEWANELLA-LIKE PROTEIN PHOSPHATASE 1"/>
    <property type="match status" value="1"/>
</dbReference>
<name>A0A4Q1JX72_9GAMM</name>
<dbReference type="Gene3D" id="3.60.21.10">
    <property type="match status" value="1"/>
</dbReference>
<dbReference type="RefSeq" id="WP_129470076.1">
    <property type="nucleotide sequence ID" value="NZ_SAWZ01000002.1"/>
</dbReference>